<evidence type="ECO:0000313" key="1">
    <source>
        <dbReference type="EMBL" id="SVD59207.1"/>
    </source>
</evidence>
<gene>
    <name evidence="1" type="ORF">METZ01_LOCUS412061</name>
</gene>
<dbReference type="EMBL" id="UINC01160516">
    <property type="protein sequence ID" value="SVD59207.1"/>
    <property type="molecule type" value="Genomic_DNA"/>
</dbReference>
<organism evidence="1">
    <name type="scientific">marine metagenome</name>
    <dbReference type="NCBI Taxonomy" id="408172"/>
    <lineage>
        <taxon>unclassified sequences</taxon>
        <taxon>metagenomes</taxon>
        <taxon>ecological metagenomes</taxon>
    </lineage>
</organism>
<dbReference type="AlphaFoldDB" id="A0A382WK37"/>
<feature type="non-terminal residue" evidence="1">
    <location>
        <position position="39"/>
    </location>
</feature>
<name>A0A382WK37_9ZZZZ</name>
<sequence>MGVYLGVQIFAAVRGSQSTLENRLHFRFAKVAQPRKTEK</sequence>
<reference evidence="1" key="1">
    <citation type="submission" date="2018-05" db="EMBL/GenBank/DDBJ databases">
        <authorList>
            <person name="Lanie J.A."/>
            <person name="Ng W.-L."/>
            <person name="Kazmierczak K.M."/>
            <person name="Andrzejewski T.M."/>
            <person name="Davidsen T.M."/>
            <person name="Wayne K.J."/>
            <person name="Tettelin H."/>
            <person name="Glass J.I."/>
            <person name="Rusch D."/>
            <person name="Podicherti R."/>
            <person name="Tsui H.-C.T."/>
            <person name="Winkler M.E."/>
        </authorList>
    </citation>
    <scope>NUCLEOTIDE SEQUENCE</scope>
</reference>
<accession>A0A382WK37</accession>
<protein>
    <submittedName>
        <fullName evidence="1">Uncharacterized protein</fullName>
    </submittedName>
</protein>
<proteinExistence type="predicted"/>